<comment type="caution">
    <text evidence="7">The sequence shown here is derived from an EMBL/GenBank/DDBJ whole genome shotgun (WGS) entry which is preliminary data.</text>
</comment>
<dbReference type="Proteomes" id="UP000679691">
    <property type="component" value="Unassembled WGS sequence"/>
</dbReference>
<sequence length="268" mass="29445">MIQVRGLTYQIAGKLILKDLTFQVEKGEMLAILGANGAGKTSLMRCLAGELQGQAGGVYYRKRIIKSYAIAELAKFRAYLHQQNNSSMAFLVEDIVRMGRYQQRSTNAEQEATIIREAMEICAVNHLASRSIQALSGGEQQRVHLARVLAQIWDQREAILLLDEPIANMDMQFQHQSLAIAAALAKAGFTVVAVLHELNLAAQYASRIMLLKAGRKWADGSPCEVLTPTNIYAVFGVNTEVEISRKTLVPQIGAPAISLPLASFNSFL</sequence>
<evidence type="ECO:0000313" key="8">
    <source>
        <dbReference type="Proteomes" id="UP000679691"/>
    </source>
</evidence>
<evidence type="ECO:0000256" key="5">
    <source>
        <dbReference type="ARBA" id="ARBA00037066"/>
    </source>
</evidence>
<dbReference type="InterPro" id="IPR003593">
    <property type="entry name" value="AAA+_ATPase"/>
</dbReference>
<keyword evidence="1" id="KW-0813">Transport</keyword>
<gene>
    <name evidence="7" type="ORF">J5U18_00640</name>
</gene>
<dbReference type="InterPro" id="IPR027417">
    <property type="entry name" value="P-loop_NTPase"/>
</dbReference>
<feature type="domain" description="ABC transporter" evidence="6">
    <location>
        <begin position="2"/>
        <end position="238"/>
    </location>
</feature>
<dbReference type="FunFam" id="3.40.50.300:FF:000134">
    <property type="entry name" value="Iron-enterobactin ABC transporter ATP-binding protein"/>
    <property type="match status" value="1"/>
</dbReference>
<proteinExistence type="predicted"/>
<dbReference type="NCBIfam" id="NF010068">
    <property type="entry name" value="PRK13548.1"/>
    <property type="match status" value="1"/>
</dbReference>
<dbReference type="SMART" id="SM00382">
    <property type="entry name" value="AAA"/>
    <property type="match status" value="1"/>
</dbReference>
<evidence type="ECO:0000259" key="6">
    <source>
        <dbReference type="PROSITE" id="PS50893"/>
    </source>
</evidence>
<dbReference type="AlphaFoldDB" id="A0A8T4H6X5"/>
<dbReference type="PANTHER" id="PTHR42794">
    <property type="entry name" value="HEMIN IMPORT ATP-BINDING PROTEIN HMUV"/>
    <property type="match status" value="1"/>
</dbReference>
<dbReference type="GO" id="GO:0016887">
    <property type="term" value="F:ATP hydrolysis activity"/>
    <property type="evidence" value="ECO:0007669"/>
    <property type="project" value="InterPro"/>
</dbReference>
<comment type="function">
    <text evidence="5">Part of the ABC transporter complex HmuTUV involved in hemin import. Responsible for energy coupling to the transport system.</text>
</comment>
<protein>
    <submittedName>
        <fullName evidence="7">Heme ABC transporter ATP-binding protein</fullName>
    </submittedName>
</protein>
<evidence type="ECO:0000256" key="3">
    <source>
        <dbReference type="ARBA" id="ARBA00022840"/>
    </source>
</evidence>
<dbReference type="PROSITE" id="PS50893">
    <property type="entry name" value="ABC_TRANSPORTER_2"/>
    <property type="match status" value="1"/>
</dbReference>
<dbReference type="EMBL" id="JAGKSB010000001">
    <property type="protein sequence ID" value="MBP3942083.1"/>
    <property type="molecule type" value="Genomic_DNA"/>
</dbReference>
<dbReference type="CDD" id="cd03214">
    <property type="entry name" value="ABC_Iron-Siderophores_B12_Hemin"/>
    <property type="match status" value="1"/>
</dbReference>
<dbReference type="Gene3D" id="3.40.50.300">
    <property type="entry name" value="P-loop containing nucleotide triphosphate hydrolases"/>
    <property type="match status" value="1"/>
</dbReference>
<accession>A0A8T4H6X5</accession>
<keyword evidence="2" id="KW-0547">Nucleotide-binding</keyword>
<keyword evidence="4" id="KW-1278">Translocase</keyword>
<evidence type="ECO:0000256" key="2">
    <source>
        <dbReference type="ARBA" id="ARBA00022741"/>
    </source>
</evidence>
<dbReference type="Pfam" id="PF00005">
    <property type="entry name" value="ABC_tran"/>
    <property type="match status" value="1"/>
</dbReference>
<dbReference type="SUPFAM" id="SSF52540">
    <property type="entry name" value="P-loop containing nucleoside triphosphate hydrolases"/>
    <property type="match status" value="1"/>
</dbReference>
<organism evidence="7 8">
    <name type="scientific">Rhinopithecimicrobium faecis</name>
    <dbReference type="NCBI Taxonomy" id="2820698"/>
    <lineage>
        <taxon>Bacteria</taxon>
        <taxon>Pseudomonadati</taxon>
        <taxon>Bacteroidota</taxon>
        <taxon>Sphingobacteriia</taxon>
        <taxon>Sphingobacteriales</taxon>
        <taxon>Sphingobacteriaceae</taxon>
        <taxon>Rhinopithecimicrobium</taxon>
    </lineage>
</organism>
<reference evidence="7" key="1">
    <citation type="submission" date="2021-03" db="EMBL/GenBank/DDBJ databases">
        <authorList>
            <person name="Lu T."/>
            <person name="Wang Q."/>
            <person name="Han X."/>
        </authorList>
    </citation>
    <scope>NUCLEOTIDE SEQUENCE</scope>
    <source>
        <strain evidence="7">WQ 2009</strain>
    </source>
</reference>
<keyword evidence="8" id="KW-1185">Reference proteome</keyword>
<evidence type="ECO:0000256" key="1">
    <source>
        <dbReference type="ARBA" id="ARBA00022448"/>
    </source>
</evidence>
<dbReference type="RefSeq" id="WP_353545564.1">
    <property type="nucleotide sequence ID" value="NZ_JAGKSB010000001.1"/>
</dbReference>
<evidence type="ECO:0000313" key="7">
    <source>
        <dbReference type="EMBL" id="MBP3942083.1"/>
    </source>
</evidence>
<dbReference type="PANTHER" id="PTHR42794:SF1">
    <property type="entry name" value="HEMIN IMPORT ATP-BINDING PROTEIN HMUV"/>
    <property type="match status" value="1"/>
</dbReference>
<name>A0A8T4H6X5_9SPHI</name>
<dbReference type="GO" id="GO:0005524">
    <property type="term" value="F:ATP binding"/>
    <property type="evidence" value="ECO:0007669"/>
    <property type="project" value="UniProtKB-KW"/>
</dbReference>
<evidence type="ECO:0000256" key="4">
    <source>
        <dbReference type="ARBA" id="ARBA00022967"/>
    </source>
</evidence>
<keyword evidence="3 7" id="KW-0067">ATP-binding</keyword>
<dbReference type="InterPro" id="IPR003439">
    <property type="entry name" value="ABC_transporter-like_ATP-bd"/>
</dbReference>